<dbReference type="Gene3D" id="3.40.50.1110">
    <property type="entry name" value="SGNH hydrolase"/>
    <property type="match status" value="1"/>
</dbReference>
<dbReference type="EMBL" id="RDSM01000002">
    <property type="protein sequence ID" value="RXH55899.1"/>
    <property type="molecule type" value="Genomic_DNA"/>
</dbReference>
<gene>
    <name evidence="4" type="ORF">GRAN_2756</name>
</gene>
<dbReference type="InterPro" id="IPR036514">
    <property type="entry name" value="SGNH_hydro_sf"/>
</dbReference>
<evidence type="ECO:0000313" key="4">
    <source>
        <dbReference type="EMBL" id="RXH55899.1"/>
    </source>
</evidence>
<dbReference type="CDD" id="cd01821">
    <property type="entry name" value="Rhamnogalacturan_acetylesterase_like"/>
    <property type="match status" value="1"/>
</dbReference>
<dbReference type="PANTHER" id="PTHR43695">
    <property type="entry name" value="PUTATIVE (AFU_ORTHOLOGUE AFUA_2G17250)-RELATED"/>
    <property type="match status" value="1"/>
</dbReference>
<dbReference type="InterPro" id="IPR013830">
    <property type="entry name" value="SGNH_hydro"/>
</dbReference>
<organism evidence="4 5">
    <name type="scientific">Granulicella sibirica</name>
    <dbReference type="NCBI Taxonomy" id="2479048"/>
    <lineage>
        <taxon>Bacteria</taxon>
        <taxon>Pseudomonadati</taxon>
        <taxon>Acidobacteriota</taxon>
        <taxon>Terriglobia</taxon>
        <taxon>Terriglobales</taxon>
        <taxon>Acidobacteriaceae</taxon>
        <taxon>Granulicella</taxon>
    </lineage>
</organism>
<dbReference type="InterPro" id="IPR037459">
    <property type="entry name" value="RhgT-like"/>
</dbReference>
<keyword evidence="5" id="KW-1185">Reference proteome</keyword>
<reference evidence="4 5" key="1">
    <citation type="submission" date="2018-11" db="EMBL/GenBank/DDBJ databases">
        <authorList>
            <person name="Mardanov A.V."/>
            <person name="Ravin N.V."/>
            <person name="Dedysh S.N."/>
        </authorList>
    </citation>
    <scope>NUCLEOTIDE SEQUENCE [LARGE SCALE GENOMIC DNA]</scope>
    <source>
        <strain evidence="4 5">AF10</strain>
    </source>
</reference>
<dbReference type="Pfam" id="PF13472">
    <property type="entry name" value="Lipase_GDSL_2"/>
    <property type="match status" value="1"/>
</dbReference>
<keyword evidence="2" id="KW-0378">Hydrolase</keyword>
<sequence length="310" mass="33438">MTMYRSVLRQVRHVLPLLSLAVVVFGLNNLRAFGQSASAPLTPMEGSTTDPAAHAKIGLKPPANPKLPTLFLVGDSTVRNGHADGAGGQWGGGEPLADFFDTSKINVDNRAIGGRSSRSYIMENQWTETLALVKPGDIILFQWGHNDDGPLDDPARARGTLRGIGDETQDVDNPILKIHETVHSYGWYVRKYVVETIAAGATPVVCSPIPRKIWQDGKVVRNGDNYGGWARMIAEQQHVAFVDLNEIIARKYDALGHTGVEPLFADPHTHTSRAGAELNADAVVSGLKALPKDPLAGFYSAKGAAVQAYK</sequence>
<dbReference type="PANTHER" id="PTHR43695:SF1">
    <property type="entry name" value="RHAMNOGALACTURONAN ACETYLESTERASE"/>
    <property type="match status" value="1"/>
</dbReference>
<evidence type="ECO:0000313" key="5">
    <source>
        <dbReference type="Proteomes" id="UP000289437"/>
    </source>
</evidence>
<dbReference type="GO" id="GO:0016788">
    <property type="term" value="F:hydrolase activity, acting on ester bonds"/>
    <property type="evidence" value="ECO:0007669"/>
    <property type="project" value="UniProtKB-ARBA"/>
</dbReference>
<reference evidence="5" key="2">
    <citation type="submission" date="2019-02" db="EMBL/GenBank/DDBJ databases">
        <title>Granulicella sibirica sp. nov., a psychrotolerant acidobacterium isolated from an organic soil layer in forested tundra, West Siberia.</title>
        <authorList>
            <person name="Oshkin I.Y."/>
            <person name="Kulichevskaya I.S."/>
            <person name="Rijpstra W.I.C."/>
            <person name="Sinninghe Damste J.S."/>
            <person name="Rakitin A.L."/>
            <person name="Ravin N.V."/>
            <person name="Dedysh S.N."/>
        </authorList>
    </citation>
    <scope>NUCLEOTIDE SEQUENCE [LARGE SCALE GENOMIC DNA]</scope>
    <source>
        <strain evidence="5">AF10</strain>
    </source>
</reference>
<dbReference type="SUPFAM" id="SSF52266">
    <property type="entry name" value="SGNH hydrolase"/>
    <property type="match status" value="1"/>
</dbReference>
<comment type="caution">
    <text evidence="4">The sequence shown here is derived from an EMBL/GenBank/DDBJ whole genome shotgun (WGS) entry which is preliminary data.</text>
</comment>
<feature type="domain" description="SGNH hydrolase-type esterase" evidence="3">
    <location>
        <begin position="73"/>
        <end position="277"/>
    </location>
</feature>
<dbReference type="AlphaFoldDB" id="A0A4Q0T1W4"/>
<comment type="similarity">
    <text evidence="1">Belongs to the 'GDSL' lipolytic enzyme family.</text>
</comment>
<evidence type="ECO:0000256" key="2">
    <source>
        <dbReference type="ARBA" id="ARBA00022801"/>
    </source>
</evidence>
<name>A0A4Q0T1W4_9BACT</name>
<evidence type="ECO:0000259" key="3">
    <source>
        <dbReference type="Pfam" id="PF13472"/>
    </source>
</evidence>
<proteinExistence type="inferred from homology"/>
<protein>
    <submittedName>
        <fullName evidence="4">Rhamnogalacturonan acetylesterase</fullName>
    </submittedName>
</protein>
<accession>A0A4Q0T1W4</accession>
<evidence type="ECO:0000256" key="1">
    <source>
        <dbReference type="ARBA" id="ARBA00008668"/>
    </source>
</evidence>
<dbReference type="Proteomes" id="UP000289437">
    <property type="component" value="Unassembled WGS sequence"/>
</dbReference>